<name>A0A2T2XWL4_9ENTR</name>
<keyword evidence="2" id="KW-1185">Reference proteome</keyword>
<reference evidence="1 2" key="1">
    <citation type="submission" date="2018-03" db="EMBL/GenBank/DDBJ databases">
        <title>First report of an OXA-48+CTX-M-M-producing Kluyvera ascorbata clone recovered from patients admitted in a University Hospital in Madrid, Spain.</title>
        <authorList>
            <person name="Hernandez-Garcia M."/>
            <person name="Leon-Sampedro R."/>
            <person name="Perez-Viso B."/>
            <person name="Morosini M.I."/>
            <person name="Lopez-Fresnena N."/>
            <person name="Coque T.M."/>
            <person name="Bonten M."/>
            <person name="Malhotra-Kumar S."/>
            <person name="Ruiz-Garbajosa P."/>
            <person name="Canton R."/>
        </authorList>
    </citation>
    <scope>NUCLEOTIDE SEQUENCE [LARGE SCALE GENOMIC DNA]</scope>
    <source>
        <strain evidence="1 2">KA2</strain>
    </source>
</reference>
<dbReference type="AlphaFoldDB" id="A0A2T2XWL4"/>
<accession>A0A2T2XWL4</accession>
<dbReference type="Proteomes" id="UP000240892">
    <property type="component" value="Unassembled WGS sequence"/>
</dbReference>
<protein>
    <submittedName>
        <fullName evidence="1">Uncharacterized protein</fullName>
    </submittedName>
</protein>
<proteinExistence type="predicted"/>
<dbReference type="RefSeq" id="WP_106930345.1">
    <property type="nucleotide sequence ID" value="NZ_CABMMU010000025.1"/>
</dbReference>
<organism evidence="1 2">
    <name type="scientific">Kluyvera genomosp. 2</name>
    <dbReference type="NCBI Taxonomy" id="2774054"/>
    <lineage>
        <taxon>Bacteria</taxon>
        <taxon>Pseudomonadati</taxon>
        <taxon>Pseudomonadota</taxon>
        <taxon>Gammaproteobacteria</taxon>
        <taxon>Enterobacterales</taxon>
        <taxon>Enterobacteriaceae</taxon>
        <taxon>Kluyvera</taxon>
    </lineage>
</organism>
<comment type="caution">
    <text evidence="1">The sequence shown here is derived from an EMBL/GenBank/DDBJ whole genome shotgun (WGS) entry which is preliminary data.</text>
</comment>
<sequence>MAKLLTTGLTVQDYKANGGVLDFELDALEIGGSSAEFETFDSLKKYLDKGFQLPPTVIIHDKAVLAEILAYGDFWTRIHAYTYAKGGTVIYKRQPSGIYHARCEWH</sequence>
<gene>
    <name evidence="1" type="ORF">C8256_21755</name>
</gene>
<evidence type="ECO:0000313" key="1">
    <source>
        <dbReference type="EMBL" id="PSR44694.1"/>
    </source>
</evidence>
<evidence type="ECO:0000313" key="2">
    <source>
        <dbReference type="Proteomes" id="UP000240892"/>
    </source>
</evidence>
<dbReference type="EMBL" id="PYHO01000025">
    <property type="protein sequence ID" value="PSR44694.1"/>
    <property type="molecule type" value="Genomic_DNA"/>
</dbReference>